<accession>A0ACC3TQA9</accession>
<comment type="caution">
    <text evidence="1">The sequence shown here is derived from an EMBL/GenBank/DDBJ whole genome shotgun (WGS) entry which is preliminary data.</text>
</comment>
<name>A0ACC3TQA9_9ASCO</name>
<evidence type="ECO:0000313" key="2">
    <source>
        <dbReference type="Proteomes" id="UP001489719"/>
    </source>
</evidence>
<dbReference type="Proteomes" id="UP001489719">
    <property type="component" value="Unassembled WGS sequence"/>
</dbReference>
<organism evidence="1 2">
    <name type="scientific">Lipomyces orientalis</name>
    <dbReference type="NCBI Taxonomy" id="1233043"/>
    <lineage>
        <taxon>Eukaryota</taxon>
        <taxon>Fungi</taxon>
        <taxon>Dikarya</taxon>
        <taxon>Ascomycota</taxon>
        <taxon>Saccharomycotina</taxon>
        <taxon>Lipomycetes</taxon>
        <taxon>Lipomycetales</taxon>
        <taxon>Lipomycetaceae</taxon>
        <taxon>Lipomyces</taxon>
    </lineage>
</organism>
<keyword evidence="2" id="KW-1185">Reference proteome</keyword>
<proteinExistence type="predicted"/>
<dbReference type="EMBL" id="MU970063">
    <property type="protein sequence ID" value="KAK9323324.1"/>
    <property type="molecule type" value="Genomic_DNA"/>
</dbReference>
<evidence type="ECO:0000313" key="1">
    <source>
        <dbReference type="EMBL" id="KAK9323324.1"/>
    </source>
</evidence>
<sequence length="65" mass="7217">MHIQNQLNFGISTTSRVAGSHGAIKRGLTSSSGTLYLTWRKSYLTWRKSRLGIASCQESFLRISG</sequence>
<protein>
    <submittedName>
        <fullName evidence="1">Uncharacterized protein</fullName>
    </submittedName>
</protein>
<reference evidence="2" key="1">
    <citation type="journal article" date="2024" name="Front. Bioeng. Biotechnol.">
        <title>Genome-scale model development and genomic sequencing of the oleaginous clade Lipomyces.</title>
        <authorList>
            <person name="Czajka J.J."/>
            <person name="Han Y."/>
            <person name="Kim J."/>
            <person name="Mondo S.J."/>
            <person name="Hofstad B.A."/>
            <person name="Robles A."/>
            <person name="Haridas S."/>
            <person name="Riley R."/>
            <person name="LaButti K."/>
            <person name="Pangilinan J."/>
            <person name="Andreopoulos W."/>
            <person name="Lipzen A."/>
            <person name="Yan J."/>
            <person name="Wang M."/>
            <person name="Ng V."/>
            <person name="Grigoriev I.V."/>
            <person name="Spatafora J.W."/>
            <person name="Magnuson J.K."/>
            <person name="Baker S.E."/>
            <person name="Pomraning K.R."/>
        </authorList>
    </citation>
    <scope>NUCLEOTIDE SEQUENCE [LARGE SCALE GENOMIC DNA]</scope>
    <source>
        <strain evidence="2">CBS 10300</strain>
    </source>
</reference>
<gene>
    <name evidence="1" type="ORF">V1517DRAFT_320893</name>
</gene>